<feature type="transmembrane region" description="Helical" evidence="1">
    <location>
        <begin position="84"/>
        <end position="103"/>
    </location>
</feature>
<feature type="transmembrane region" description="Helical" evidence="1">
    <location>
        <begin position="110"/>
        <end position="126"/>
    </location>
</feature>
<dbReference type="EMBL" id="JAGFBS010000011">
    <property type="protein sequence ID" value="KAG6376699.1"/>
    <property type="molecule type" value="Genomic_DNA"/>
</dbReference>
<keyword evidence="3" id="KW-1185">Reference proteome</keyword>
<keyword evidence="1" id="KW-0812">Transmembrane</keyword>
<dbReference type="OrthoDB" id="2700767at2759"/>
<proteinExistence type="predicted"/>
<comment type="caution">
    <text evidence="2">The sequence shown here is derived from an EMBL/GenBank/DDBJ whole genome shotgun (WGS) entry which is preliminary data.</text>
</comment>
<feature type="transmembrane region" description="Helical" evidence="1">
    <location>
        <begin position="7"/>
        <end position="27"/>
    </location>
</feature>
<reference evidence="2" key="1">
    <citation type="submission" date="2021-03" db="EMBL/GenBank/DDBJ databases">
        <title>Evolutionary innovations through gain and loss of genes in the ectomycorrhizal Boletales.</title>
        <authorList>
            <person name="Wu G."/>
            <person name="Miyauchi S."/>
            <person name="Morin E."/>
            <person name="Yang Z.-L."/>
            <person name="Xu J."/>
            <person name="Martin F.M."/>
        </authorList>
    </citation>
    <scope>NUCLEOTIDE SEQUENCE</scope>
    <source>
        <strain evidence="2">BR01</strain>
    </source>
</reference>
<evidence type="ECO:0000256" key="1">
    <source>
        <dbReference type="SAM" id="Phobius"/>
    </source>
</evidence>
<evidence type="ECO:0000313" key="2">
    <source>
        <dbReference type="EMBL" id="KAG6376699.1"/>
    </source>
</evidence>
<sequence>MSCSIHARVFLVALSFLSFAVVFEPLLDGELSSKSTSHILRRTSPHPIDIPNGDGPVDTVNYTSILLRAILDAPYSREWIVKGVLRWLSFFQWAVVGMIALRFHHVEQPKLASVMFCGAFAVWYVVQPMGRAFFF</sequence>
<organism evidence="2 3">
    <name type="scientific">Boletus reticuloceps</name>
    <dbReference type="NCBI Taxonomy" id="495285"/>
    <lineage>
        <taxon>Eukaryota</taxon>
        <taxon>Fungi</taxon>
        <taxon>Dikarya</taxon>
        <taxon>Basidiomycota</taxon>
        <taxon>Agaricomycotina</taxon>
        <taxon>Agaricomycetes</taxon>
        <taxon>Agaricomycetidae</taxon>
        <taxon>Boletales</taxon>
        <taxon>Boletineae</taxon>
        <taxon>Boletaceae</taxon>
        <taxon>Boletoideae</taxon>
        <taxon>Boletus</taxon>
    </lineage>
</organism>
<protein>
    <submittedName>
        <fullName evidence="2">Uncharacterized protein</fullName>
    </submittedName>
</protein>
<gene>
    <name evidence="2" type="ORF">JVT61DRAFT_1715</name>
</gene>
<dbReference type="Proteomes" id="UP000683000">
    <property type="component" value="Unassembled WGS sequence"/>
</dbReference>
<dbReference type="AlphaFoldDB" id="A0A8I2YPS8"/>
<keyword evidence="1" id="KW-1133">Transmembrane helix</keyword>
<keyword evidence="1" id="KW-0472">Membrane</keyword>
<evidence type="ECO:0000313" key="3">
    <source>
        <dbReference type="Proteomes" id="UP000683000"/>
    </source>
</evidence>
<accession>A0A8I2YPS8</accession>
<name>A0A8I2YPS8_9AGAM</name>